<dbReference type="EMBL" id="FYAK01000005">
    <property type="protein sequence ID" value="SMY36676.1"/>
    <property type="molecule type" value="Genomic_DNA"/>
</dbReference>
<evidence type="ECO:0000256" key="1">
    <source>
        <dbReference type="SAM" id="SignalP"/>
    </source>
</evidence>
<gene>
    <name evidence="2" type="ORF">PMAL9190_02510</name>
</gene>
<keyword evidence="3" id="KW-1185">Reference proteome</keyword>
<dbReference type="AlphaFoldDB" id="A0A1Y6MJE2"/>
<accession>A0A1Y6MJE2</accession>
<reference evidence="3" key="1">
    <citation type="submission" date="2017-06" db="EMBL/GenBank/DDBJ databases">
        <authorList>
            <person name="Rodrigo-Torres L."/>
            <person name="Arahal R.D."/>
            <person name="Lucena T."/>
        </authorList>
    </citation>
    <scope>NUCLEOTIDE SEQUENCE [LARGE SCALE GENOMIC DNA]</scope>
    <source>
        <strain evidence="3">CECT 9190</strain>
    </source>
</reference>
<sequence length="79" mass="9019">MKKNLSAIVFFLASFNAFSQENDRVWDCALCPTPACGPHCWNKFSTEEIRDTYDKIIISGMEKSGCDHKENSNNVEQEQ</sequence>
<dbReference type="Proteomes" id="UP000195963">
    <property type="component" value="Unassembled WGS sequence"/>
</dbReference>
<evidence type="ECO:0000313" key="2">
    <source>
        <dbReference type="EMBL" id="SMY36676.1"/>
    </source>
</evidence>
<feature type="chain" id="PRO_5011006232" evidence="1">
    <location>
        <begin position="20"/>
        <end position="79"/>
    </location>
</feature>
<proteinExistence type="predicted"/>
<name>A0A1Y6MJE2_9GAMM</name>
<feature type="signal peptide" evidence="1">
    <location>
        <begin position="1"/>
        <end position="19"/>
    </location>
</feature>
<organism evidence="2 3">
    <name type="scientific">Photobacterium malacitanum</name>
    <dbReference type="NCBI Taxonomy" id="2204294"/>
    <lineage>
        <taxon>Bacteria</taxon>
        <taxon>Pseudomonadati</taxon>
        <taxon>Pseudomonadota</taxon>
        <taxon>Gammaproteobacteria</taxon>
        <taxon>Vibrionales</taxon>
        <taxon>Vibrionaceae</taxon>
        <taxon>Photobacterium</taxon>
    </lineage>
</organism>
<dbReference type="RefSeq" id="WP_065176722.1">
    <property type="nucleotide sequence ID" value="NZ_FYAK01000005.1"/>
</dbReference>
<protein>
    <submittedName>
        <fullName evidence="2">Uncharacterized protein</fullName>
    </submittedName>
</protein>
<evidence type="ECO:0000313" key="3">
    <source>
        <dbReference type="Proteomes" id="UP000195963"/>
    </source>
</evidence>
<keyword evidence="1" id="KW-0732">Signal</keyword>